<keyword evidence="3 6" id="KW-0378">Hydrolase</keyword>
<feature type="non-terminal residue" evidence="6">
    <location>
        <position position="188"/>
    </location>
</feature>
<reference evidence="6 7" key="1">
    <citation type="journal article" date="2024" name="BMC Biol.">
        <title>Comparative genomics of Ascetosporea gives new insight into the evolutionary basis for animal parasitism in Rhizaria.</title>
        <authorList>
            <person name="Hiltunen Thoren M."/>
            <person name="Onut-Brannstrom I."/>
            <person name="Alfjorden A."/>
            <person name="Peckova H."/>
            <person name="Swords F."/>
            <person name="Hooper C."/>
            <person name="Holzer A.S."/>
            <person name="Bass D."/>
            <person name="Burki F."/>
        </authorList>
    </citation>
    <scope>NUCLEOTIDE SEQUENCE [LARGE SCALE GENOMIC DNA]</scope>
    <source>
        <strain evidence="6">20-A016</strain>
    </source>
</reference>
<gene>
    <name evidence="6" type="primary">ESP1_2</name>
    <name evidence="6" type="ORF">MHBO_004769</name>
</gene>
<comment type="caution">
    <text evidence="6">The sequence shown here is derived from an EMBL/GenBank/DDBJ whole genome shotgun (WGS) entry which is preliminary data.</text>
</comment>
<dbReference type="GO" id="GO:0016787">
    <property type="term" value="F:hydrolase activity"/>
    <property type="evidence" value="ECO:0007669"/>
    <property type="project" value="UniProtKB-KW"/>
</dbReference>
<protein>
    <recommendedName>
        <fullName evidence="2">separase</fullName>
        <ecNumber evidence="2">3.4.22.49</ecNumber>
    </recommendedName>
</protein>
<dbReference type="InterPro" id="IPR030397">
    <property type="entry name" value="SEPARIN_core_dom"/>
</dbReference>
<evidence type="ECO:0000256" key="2">
    <source>
        <dbReference type="ARBA" id="ARBA00012489"/>
    </source>
</evidence>
<proteinExistence type="predicted"/>
<evidence type="ECO:0000256" key="3">
    <source>
        <dbReference type="ARBA" id="ARBA00022801"/>
    </source>
</evidence>
<evidence type="ECO:0000256" key="1">
    <source>
        <dbReference type="ARBA" id="ARBA00000451"/>
    </source>
</evidence>
<keyword evidence="4" id="KW-0159">Chromosome partition</keyword>
<feature type="domain" description="Peptidase C50" evidence="5">
    <location>
        <begin position="73"/>
        <end position="167"/>
    </location>
</feature>
<feature type="non-terminal residue" evidence="6">
    <location>
        <position position="1"/>
    </location>
</feature>
<accession>A0ABV2AU72</accession>
<keyword evidence="7" id="KW-1185">Reference proteome</keyword>
<dbReference type="EC" id="3.4.22.49" evidence="2"/>
<dbReference type="PANTHER" id="PTHR12792">
    <property type="entry name" value="EXTRA SPINDLE POLES 1-RELATED"/>
    <property type="match status" value="1"/>
</dbReference>
<sequence>KKDEKNLKTLNLLNKFYSENKNDIEVVIYLSKILQPFPIESLPSFQNISITRNLSLETTIPKNKSFGNNILSIKSGGYILNPGNDLPNTENRFRTFFDQLDFWKGLIGKGAKSDFEEILSNKEIFVYVGHSGGEQFLSSKEIEFLKIKSVSLLMGCSSGLMKLQGMFPPRGLVYSYMIAEWFHLFFMS</sequence>
<evidence type="ECO:0000313" key="7">
    <source>
        <dbReference type="Proteomes" id="UP001439008"/>
    </source>
</evidence>
<dbReference type="Proteomes" id="UP001439008">
    <property type="component" value="Unassembled WGS sequence"/>
</dbReference>
<name>A0ABV2AU72_9EUKA</name>
<evidence type="ECO:0000259" key="5">
    <source>
        <dbReference type="PROSITE" id="PS51700"/>
    </source>
</evidence>
<dbReference type="Pfam" id="PF03568">
    <property type="entry name" value="Separin_C"/>
    <property type="match status" value="1"/>
</dbReference>
<comment type="catalytic activity">
    <reaction evidence="1">
        <text>All bonds known to be hydrolyzed by this endopeptidase have arginine in P1 and an acidic residue in P4. P6 is often occupied by an acidic residue or by a hydroxy-amino-acid residue, the phosphorylation of which enhances cleavage.</text>
        <dbReference type="EC" id="3.4.22.49"/>
    </reaction>
</comment>
<evidence type="ECO:0000256" key="4">
    <source>
        <dbReference type="ARBA" id="ARBA00022829"/>
    </source>
</evidence>
<organism evidence="6 7">
    <name type="scientific">Bonamia ostreae</name>
    <dbReference type="NCBI Taxonomy" id="126728"/>
    <lineage>
        <taxon>Eukaryota</taxon>
        <taxon>Sar</taxon>
        <taxon>Rhizaria</taxon>
        <taxon>Endomyxa</taxon>
        <taxon>Ascetosporea</taxon>
        <taxon>Haplosporida</taxon>
        <taxon>Bonamia</taxon>
    </lineage>
</organism>
<evidence type="ECO:0000313" key="6">
    <source>
        <dbReference type="EMBL" id="MES1923225.1"/>
    </source>
</evidence>
<dbReference type="PANTHER" id="PTHR12792:SF0">
    <property type="entry name" value="SEPARIN"/>
    <property type="match status" value="1"/>
</dbReference>
<dbReference type="EMBL" id="JBDODL010005170">
    <property type="protein sequence ID" value="MES1923225.1"/>
    <property type="molecule type" value="Genomic_DNA"/>
</dbReference>
<dbReference type="InterPro" id="IPR005314">
    <property type="entry name" value="Peptidase_C50"/>
</dbReference>
<dbReference type="PROSITE" id="PS51700">
    <property type="entry name" value="SEPARIN"/>
    <property type="match status" value="1"/>
</dbReference>